<dbReference type="HOGENOM" id="CLU_007437_0_0_14"/>
<evidence type="ECO:0000259" key="2">
    <source>
        <dbReference type="Pfam" id="PF04200"/>
    </source>
</evidence>
<feature type="region of interest" description="Disordered" evidence="1">
    <location>
        <begin position="335"/>
        <end position="354"/>
    </location>
</feature>
<dbReference type="PIR" id="C90593">
    <property type="entry name" value="C90593"/>
</dbReference>
<feature type="region of interest" description="Disordered" evidence="1">
    <location>
        <begin position="362"/>
        <end position="446"/>
    </location>
</feature>
<evidence type="ECO:0000313" key="3">
    <source>
        <dbReference type="EMBL" id="CAC13824.1"/>
    </source>
</evidence>
<accession>Q98PR8</accession>
<feature type="domain" description="Lipoprotein-associated type-17" evidence="2">
    <location>
        <begin position="547"/>
        <end position="637"/>
    </location>
</feature>
<feature type="domain" description="Lipoprotein-associated type-17" evidence="2">
    <location>
        <begin position="751"/>
        <end position="835"/>
    </location>
</feature>
<sequence>MKIKKAILISAIGGSAAIVASGSGIVTWKVLKDKNESSLSEKLSAEIQDVKELEIKESAKDLKNLLPSQITDSTLLTKDNINIKFLTDTDTQLDEKINVSYKLISNEQKQEENSQRNSNQNQNEKFANDDEGTLKVLVEFSYNGVPVTREVKLHGFKNTIQKTQSNNLNLSLSNKEQIHPSELIDSNQQLVTTNFELKSLLETLDIEKYKVLYEKVYVNDIDAEAKIRLTLQLKTNENIKNSFEFVLKDFKKYNLDDSSLKAKINLVKNDLSIEELLNITSKGFGANKTEDDVNKLKETLNIDLPNGYEFEFVSLAPKANDASVGLLTYKLVKNNLDNGTSENPNSKNGRIETNTIVEEITNLSLKKNDSKDEPKKDNSNTNSKDEPKTDEPKVEEPREDEPKTNPMSDSKDKPKIDEPNEKPKDQPKTEPKNEPKDKPKVEPKDETLAIFDKISKIELKENSQLKQKLPSQFKESDLNLSNLKVLVSDDKNKFSELSLPQGYSISFKLASNSNNDEGTLDVKVIVQKQGKEVKTKELKLTNLLTEFESLKESDFQLDFSNKKDRLASSVVMNDKIIKESLVVKNKTIENFDFNKYDISYSVSSLDEVNGKLKIKMTIFKKTKDRLKEFLYEVVGFQLGITNKNILISVRNDKKLSADQIIREFYYLGDNATPEQQLEKLQSLFSVAIPDGLEFEFISFKAKANSNDRGILTYTLRNKKTNARSGKINVEVKTHNIIDSYLAQHVLEVNEIALENDSPFKNKSINELSPNQILENITLFDKNKSIITPEKDIQVKYKIASNPQYNLKQNSINVEVIFEKNGHSQKVTRVLNGFKKFDASWFDVVAKGNILKDNPRDIKQDKTHFKFIANTFGTKSFYFKFQNNQTSKELLKHYNVSVDNIEYKNVAGEIHFDVKFTRKSNSSSETNIVIRKVFSGFKKDLIFTDFEQYDDEDTREHRSIAITTKMPRNQFIQKIVEARQNNDLDALVDYFTNLIAPFRISNETLSFSIRTQNMGSPRKNKGAHREDIADQTAEQFTILHRLSNLVTNKEKNIRDHIREWLNETVFAIRTSHLKTSEEFKNEFLAKKTSSERIELIKKYYDLYIPEGYTLNIYNTHNITSLKYKYDNQVEKENKLSDFEILYIITKGDKSSQRKLILNYGQRIYFNHPKANQLNPLFIKRDFLKYKDEYWKFDLQSALKQIKYRTYNKKVFWIDLDNRRDSWNQTDDNTWTLNISVRNHWLEYRKYFKVHFRYVNGEIHIWGDHPLDGILLAR</sequence>
<feature type="compositionally biased region" description="Basic and acidic residues" evidence="1">
    <location>
        <begin position="366"/>
        <end position="446"/>
    </location>
</feature>
<dbReference type="eggNOG" id="ENOG502ZCWI">
    <property type="taxonomic scope" value="Bacteria"/>
</dbReference>
<name>Q98PR8_MYCPU</name>
<feature type="compositionally biased region" description="Low complexity" evidence="1">
    <location>
        <begin position="115"/>
        <end position="124"/>
    </location>
</feature>
<dbReference type="KEGG" id="mpu:MYPU_6510"/>
<dbReference type="RefSeq" id="WP_010925452.1">
    <property type="nucleotide sequence ID" value="NC_002771.1"/>
</dbReference>
<evidence type="ECO:0000256" key="1">
    <source>
        <dbReference type="SAM" id="MobiDB-lite"/>
    </source>
</evidence>
<gene>
    <name evidence="3" type="ordered locus">MYPU_6510</name>
</gene>
<feature type="region of interest" description="Disordered" evidence="1">
    <location>
        <begin position="107"/>
        <end position="128"/>
    </location>
</feature>
<dbReference type="EMBL" id="AL445565">
    <property type="protein sequence ID" value="CAC13824.1"/>
    <property type="molecule type" value="Genomic_DNA"/>
</dbReference>
<evidence type="ECO:0000313" key="4">
    <source>
        <dbReference type="Proteomes" id="UP000000528"/>
    </source>
</evidence>
<dbReference type="InterPro" id="IPR007326">
    <property type="entry name" value="Lipoprotein-assoc_dom"/>
</dbReference>
<feature type="domain" description="Lipoprotein-associated type-17" evidence="2">
    <location>
        <begin position="160"/>
        <end position="252"/>
    </location>
</feature>
<organism evidence="4">
    <name type="scientific">Mycoplasmopsis pulmonis (strain UAB CTIP)</name>
    <name type="common">Mycoplasma pulmonis</name>
    <dbReference type="NCBI Taxonomy" id="272635"/>
    <lineage>
        <taxon>Bacteria</taxon>
        <taxon>Bacillati</taxon>
        <taxon>Mycoplasmatota</taxon>
        <taxon>Mycoplasmoidales</taxon>
        <taxon>Metamycoplasmataceae</taxon>
        <taxon>Mycoplasmopsis</taxon>
    </lineage>
</organism>
<dbReference type="Pfam" id="PF04200">
    <property type="entry name" value="Lipoprotein_17"/>
    <property type="match status" value="5"/>
</dbReference>
<dbReference type="Proteomes" id="UP000000528">
    <property type="component" value="Chromosome"/>
</dbReference>
<protein>
    <recommendedName>
        <fullName evidence="2">Lipoprotein-associated type-17 domain-containing protein</fullName>
    </recommendedName>
</protein>
<dbReference type="BioCyc" id="MPUL272635:G1GT6-659-MONOMER"/>
<dbReference type="STRING" id="272635.gene:17577258"/>
<keyword evidence="4" id="KW-1185">Reference proteome</keyword>
<reference evidence="3 4" key="1">
    <citation type="journal article" date="2001" name="Nucleic Acids Res.">
        <title>The complete genome sequence of the murine respiratory pathogen Mycoplasma pulmonis.</title>
        <authorList>
            <person name="Chambaud I."/>
            <person name="Heilig R."/>
            <person name="Ferris S."/>
            <person name="Barbe V."/>
            <person name="Samson D."/>
            <person name="Galisson F."/>
            <person name="Moszer I."/>
            <person name="Dybvig K."/>
            <person name="Wroblewski H."/>
            <person name="Viari A."/>
            <person name="Rocha E.P.C."/>
            <person name="Blanchard A."/>
        </authorList>
    </citation>
    <scope>NUCLEOTIDE SEQUENCE [LARGE SCALE GENOMIC DNA]</scope>
    <source>
        <strain evidence="3 4">UAB CTIP</strain>
    </source>
</reference>
<dbReference type="AlphaFoldDB" id="Q98PR8"/>
<feature type="domain" description="Lipoprotein-associated type-17" evidence="2">
    <location>
        <begin position="451"/>
        <end position="545"/>
    </location>
</feature>
<proteinExistence type="predicted"/>
<feature type="domain" description="Lipoprotein-associated type-17" evidence="2">
    <location>
        <begin position="46"/>
        <end position="157"/>
    </location>
</feature>